<keyword evidence="2" id="KW-1185">Reference proteome</keyword>
<sequence length="127" mass="13912">TWRSRGSPATGNKASLTGQLCFSTCRTPLWAQQRPREPFSASQLHPNPNLDQLQFQSPSPCGLFDLDPILPVSPSHSITFLCHAAHRPRHHCTRCTAKRRVLASTLASSSLLLSSRSLFSLCPPAPP</sequence>
<comment type="caution">
    <text evidence="1">The sequence shown here is derived from an EMBL/GenBank/DDBJ whole genome shotgun (WGS) entry which is preliminary data.</text>
</comment>
<accession>A0A0F4YGV9</accession>
<dbReference type="EMBL" id="LASV01000668">
    <property type="protein sequence ID" value="KKA17330.1"/>
    <property type="molecule type" value="Genomic_DNA"/>
</dbReference>
<proteinExistence type="predicted"/>
<dbReference type="GeneID" id="25320994"/>
<dbReference type="AlphaFoldDB" id="A0A0F4YGV9"/>
<dbReference type="Proteomes" id="UP000053958">
    <property type="component" value="Unassembled WGS sequence"/>
</dbReference>
<name>A0A0F4YGV9_RASE3</name>
<organism evidence="1 2">
    <name type="scientific">Rasamsonia emersonii (strain ATCC 16479 / CBS 393.64 / IMI 116815)</name>
    <dbReference type="NCBI Taxonomy" id="1408163"/>
    <lineage>
        <taxon>Eukaryota</taxon>
        <taxon>Fungi</taxon>
        <taxon>Dikarya</taxon>
        <taxon>Ascomycota</taxon>
        <taxon>Pezizomycotina</taxon>
        <taxon>Eurotiomycetes</taxon>
        <taxon>Eurotiomycetidae</taxon>
        <taxon>Eurotiales</taxon>
        <taxon>Trichocomaceae</taxon>
        <taxon>Rasamsonia</taxon>
    </lineage>
</organism>
<feature type="non-terminal residue" evidence="1">
    <location>
        <position position="127"/>
    </location>
</feature>
<reference evidence="1 2" key="1">
    <citation type="submission" date="2015-04" db="EMBL/GenBank/DDBJ databases">
        <authorList>
            <person name="Heijne W.H."/>
            <person name="Fedorova N.D."/>
            <person name="Nierman W.C."/>
            <person name="Vollebregt A.W."/>
            <person name="Zhao Z."/>
            <person name="Wu L."/>
            <person name="Kumar M."/>
            <person name="Stam H."/>
            <person name="van den Berg M.A."/>
            <person name="Pel H.J."/>
        </authorList>
    </citation>
    <scope>NUCLEOTIDE SEQUENCE [LARGE SCALE GENOMIC DNA]</scope>
    <source>
        <strain evidence="1 2">CBS 393.64</strain>
    </source>
</reference>
<evidence type="ECO:0000313" key="2">
    <source>
        <dbReference type="Proteomes" id="UP000053958"/>
    </source>
</evidence>
<protein>
    <submittedName>
        <fullName evidence="1">Uncharacterized protein</fullName>
    </submittedName>
</protein>
<gene>
    <name evidence="1" type="ORF">T310_8871</name>
</gene>
<dbReference type="RefSeq" id="XP_013323942.1">
    <property type="nucleotide sequence ID" value="XM_013468488.1"/>
</dbReference>
<evidence type="ECO:0000313" key="1">
    <source>
        <dbReference type="EMBL" id="KKA17330.1"/>
    </source>
</evidence>
<feature type="non-terminal residue" evidence="1">
    <location>
        <position position="1"/>
    </location>
</feature>